<comment type="caution">
    <text evidence="1">The sequence shown here is derived from an EMBL/GenBank/DDBJ whole genome shotgun (WGS) entry which is preliminary data.</text>
</comment>
<dbReference type="Proteomes" id="UP001482513">
    <property type="component" value="Unassembled WGS sequence"/>
</dbReference>
<sequence length="85" mass="9311">MIDYIHFGPTQSKHTSLILLGRSRSAEVAVMEARLSDGRTLSNEVTNGLFVFDAPIQAVGVKVDELKIIGQDNQVLQLIQAKPGY</sequence>
<keyword evidence="2" id="KW-1185">Reference proteome</keyword>
<evidence type="ECO:0000313" key="2">
    <source>
        <dbReference type="Proteomes" id="UP001482513"/>
    </source>
</evidence>
<organism evidence="1 2">
    <name type="scientific">Leptolyngbya subtilissima DQ-A4</name>
    <dbReference type="NCBI Taxonomy" id="2933933"/>
    <lineage>
        <taxon>Bacteria</taxon>
        <taxon>Bacillati</taxon>
        <taxon>Cyanobacteriota</taxon>
        <taxon>Cyanophyceae</taxon>
        <taxon>Leptolyngbyales</taxon>
        <taxon>Leptolyngbyaceae</taxon>
        <taxon>Leptolyngbya group</taxon>
        <taxon>Leptolyngbya</taxon>
    </lineage>
</organism>
<evidence type="ECO:0000313" key="1">
    <source>
        <dbReference type="EMBL" id="MEP0947641.1"/>
    </source>
</evidence>
<dbReference type="EMBL" id="JAMPKX010000004">
    <property type="protein sequence ID" value="MEP0947641.1"/>
    <property type="molecule type" value="Genomic_DNA"/>
</dbReference>
<protein>
    <submittedName>
        <fullName evidence="1">Uncharacterized protein</fullName>
    </submittedName>
</protein>
<proteinExistence type="predicted"/>
<gene>
    <name evidence="1" type="ORF">NC992_12225</name>
</gene>
<accession>A0ABV0K529</accession>
<reference evidence="1 2" key="1">
    <citation type="submission" date="2022-04" db="EMBL/GenBank/DDBJ databases">
        <title>Positive selection, recombination, and allopatry shape intraspecific diversity of widespread and dominant cyanobacteria.</title>
        <authorList>
            <person name="Wei J."/>
            <person name="Shu W."/>
            <person name="Hu C."/>
        </authorList>
    </citation>
    <scope>NUCLEOTIDE SEQUENCE [LARGE SCALE GENOMIC DNA]</scope>
    <source>
        <strain evidence="1 2">DQ-A4</strain>
    </source>
</reference>
<name>A0ABV0K529_9CYAN</name>